<dbReference type="OrthoDB" id="5196645at2"/>
<evidence type="ECO:0000313" key="3">
    <source>
        <dbReference type="EMBL" id="ALC05656.1"/>
    </source>
</evidence>
<evidence type="ECO:0000259" key="2">
    <source>
        <dbReference type="Pfam" id="PF07510"/>
    </source>
</evidence>
<dbReference type="RefSeq" id="WP_053544702.1">
    <property type="nucleotide sequence ID" value="NZ_CP009220.1"/>
</dbReference>
<dbReference type="InterPro" id="IPR011089">
    <property type="entry name" value="GmrSD_C"/>
</dbReference>
<feature type="transmembrane region" description="Helical" evidence="1">
    <location>
        <begin position="12"/>
        <end position="31"/>
    </location>
</feature>
<dbReference type="PANTHER" id="PTHR24094:SF15">
    <property type="entry name" value="AMP-DEPENDENT SYNTHETASE_LIGASE DOMAIN-CONTAINING PROTEIN-RELATED"/>
    <property type="match status" value="1"/>
</dbReference>
<dbReference type="Proteomes" id="UP000068067">
    <property type="component" value="Chromosome"/>
</dbReference>
<dbReference type="PATRIC" id="fig|931089.4.peg.1247"/>
<dbReference type="PANTHER" id="PTHR24094">
    <property type="entry name" value="SECRETED PROTEIN"/>
    <property type="match status" value="1"/>
</dbReference>
<protein>
    <recommendedName>
        <fullName evidence="2">GmrSD restriction endonucleases C-terminal domain-containing protein</fullName>
    </recommendedName>
</protein>
<reference evidence="3 4" key="1">
    <citation type="submission" date="2014-08" db="EMBL/GenBank/DDBJ databases">
        <title>Complete genome sequence of Corynebacterium deserti GIMN1.010 (=DSM 45689), isolated from desert sand in western China.</title>
        <authorList>
            <person name="Ruckert C."/>
            <person name="Albersmeier A."/>
            <person name="Kalinowski J."/>
        </authorList>
    </citation>
    <scope>NUCLEOTIDE SEQUENCE [LARGE SCALE GENOMIC DNA]</scope>
    <source>
        <strain evidence="3 4">GIMN1.010</strain>
    </source>
</reference>
<evidence type="ECO:0000256" key="1">
    <source>
        <dbReference type="SAM" id="Phobius"/>
    </source>
</evidence>
<keyword evidence="4" id="KW-1185">Reference proteome</keyword>
<organism evidence="3 4">
    <name type="scientific">Corynebacterium deserti GIMN1.010</name>
    <dbReference type="NCBI Taxonomy" id="931089"/>
    <lineage>
        <taxon>Bacteria</taxon>
        <taxon>Bacillati</taxon>
        <taxon>Actinomycetota</taxon>
        <taxon>Actinomycetes</taxon>
        <taxon>Mycobacteriales</taxon>
        <taxon>Corynebacteriaceae</taxon>
        <taxon>Corynebacterium</taxon>
    </lineage>
</organism>
<name>A0A0M5ILI9_9CORY</name>
<keyword evidence="1" id="KW-0472">Membrane</keyword>
<dbReference type="AlphaFoldDB" id="A0A0M5ILI9"/>
<dbReference type="STRING" id="931089.CDES_06140"/>
<keyword evidence="1" id="KW-0812">Transmembrane</keyword>
<evidence type="ECO:0000313" key="4">
    <source>
        <dbReference type="Proteomes" id="UP000068067"/>
    </source>
</evidence>
<proteinExistence type="predicted"/>
<accession>A0A0M5ILI9</accession>
<dbReference type="EMBL" id="CP009220">
    <property type="protein sequence ID" value="ALC05656.1"/>
    <property type="molecule type" value="Genomic_DNA"/>
</dbReference>
<sequence>MGKKSKAGRIQRALSGAIVTTVAVIASYAYVSDGDGAIGENFPDLTISHPATDVVDSSLDSYRNMLSGLEIKGRAPATGYAREQFGQAWSDDVTVEFGHNGCDTRNDILRRDLTDTQIKEGTHDCVVLTGTLEDPFSGDTIDFVRGPRSADVQIDHIVPLHDAWVKGAQQWDEETRRNFANDPINLQAVAGTLNQQKGAGDVATWLPPNRAFRCDYAKAIITVKDKYGVWVTKAESDALGRQLDTCLG</sequence>
<keyword evidence="1" id="KW-1133">Transmembrane helix</keyword>
<dbReference type="Pfam" id="PF07510">
    <property type="entry name" value="GmrSD_C"/>
    <property type="match status" value="1"/>
</dbReference>
<feature type="domain" description="GmrSD restriction endonucleases C-terminal" evidence="2">
    <location>
        <begin position="103"/>
        <end position="240"/>
    </location>
</feature>
<gene>
    <name evidence="3" type="ORF">CDES_06140</name>
</gene>
<dbReference type="KEGG" id="cdx:CDES_06140"/>